<evidence type="ECO:0000313" key="1">
    <source>
        <dbReference type="EMBL" id="CAE8623574.1"/>
    </source>
</evidence>
<gene>
    <name evidence="1" type="ORF">PGLA2088_LOCUS225</name>
</gene>
<comment type="caution">
    <text evidence="1">The sequence shown here is derived from an EMBL/GenBank/DDBJ whole genome shotgun (WGS) entry which is preliminary data.</text>
</comment>
<dbReference type="AlphaFoldDB" id="A0A813GBJ0"/>
<evidence type="ECO:0000313" key="2">
    <source>
        <dbReference type="Proteomes" id="UP000626109"/>
    </source>
</evidence>
<proteinExistence type="predicted"/>
<name>A0A813GBJ0_POLGL</name>
<protein>
    <submittedName>
        <fullName evidence="1">Uncharacterized protein</fullName>
    </submittedName>
</protein>
<dbReference type="Proteomes" id="UP000626109">
    <property type="component" value="Unassembled WGS sequence"/>
</dbReference>
<organism evidence="1 2">
    <name type="scientific">Polarella glacialis</name>
    <name type="common">Dinoflagellate</name>
    <dbReference type="NCBI Taxonomy" id="89957"/>
    <lineage>
        <taxon>Eukaryota</taxon>
        <taxon>Sar</taxon>
        <taxon>Alveolata</taxon>
        <taxon>Dinophyceae</taxon>
        <taxon>Suessiales</taxon>
        <taxon>Suessiaceae</taxon>
        <taxon>Polarella</taxon>
    </lineage>
</organism>
<reference evidence="1" key="1">
    <citation type="submission" date="2021-02" db="EMBL/GenBank/DDBJ databases">
        <authorList>
            <person name="Dougan E. K."/>
            <person name="Rhodes N."/>
            <person name="Thang M."/>
            <person name="Chan C."/>
        </authorList>
    </citation>
    <scope>NUCLEOTIDE SEQUENCE</scope>
</reference>
<accession>A0A813GBJ0</accession>
<sequence>MPGKVHSDINSDWSRIDTWSSSGWRQIGIENCQIIRDLQTPQMPSAAGASACCKASGSKWFALQQSLTCGARCDICDIVIMKAPIGVKPKRRQCAWHGKPSAREAQWRYAGRLCNGHL</sequence>
<dbReference type="EMBL" id="CAJNNW010000131">
    <property type="protein sequence ID" value="CAE8623574.1"/>
    <property type="molecule type" value="Genomic_DNA"/>
</dbReference>